<evidence type="ECO:0000313" key="2">
    <source>
        <dbReference type="Proteomes" id="UP000005466"/>
    </source>
</evidence>
<organism evidence="1 2">
    <name type="scientific">Pseudomonas savastanoi pv. glycinea str. race 4</name>
    <dbReference type="NCBI Taxonomy" id="875330"/>
    <lineage>
        <taxon>Bacteria</taxon>
        <taxon>Pseudomonadati</taxon>
        <taxon>Pseudomonadota</taxon>
        <taxon>Gammaproteobacteria</taxon>
        <taxon>Pseudomonadales</taxon>
        <taxon>Pseudomonadaceae</taxon>
        <taxon>Pseudomonas</taxon>
    </lineage>
</organism>
<dbReference type="HOGENOM" id="CLU_2891257_0_0_6"/>
<protein>
    <submittedName>
        <fullName evidence="1">Response regulator/TPR domain-containing protein</fullName>
    </submittedName>
</protein>
<name>F3CGY8_PSESG</name>
<evidence type="ECO:0000313" key="1">
    <source>
        <dbReference type="EMBL" id="EGH18530.1"/>
    </source>
</evidence>
<proteinExistence type="predicted"/>
<feature type="non-terminal residue" evidence="1">
    <location>
        <position position="1"/>
    </location>
</feature>
<gene>
    <name evidence="1" type="ORF">Pgy4_36797</name>
</gene>
<sequence>GTGRLPTKPFNRAGLAQRLEKLVQRKTLLKPILQALDRRKPAEVLAACNKLIEQDPRYAPLC</sequence>
<feature type="non-terminal residue" evidence="1">
    <location>
        <position position="62"/>
    </location>
</feature>
<dbReference type="EMBL" id="ADWY01002843">
    <property type="protein sequence ID" value="EGH18530.1"/>
    <property type="molecule type" value="Genomic_DNA"/>
</dbReference>
<reference evidence="1 2" key="1">
    <citation type="journal article" date="2011" name="PLoS Pathog.">
        <title>Dynamic evolution of pathogenicity revealed by sequencing and comparative genomics of 19 Pseudomonas syringae isolates.</title>
        <authorList>
            <person name="Baltrus D.A."/>
            <person name="Nishimura M.T."/>
            <person name="Romanchuk A."/>
            <person name="Chang J.H."/>
            <person name="Mukhtar M.S."/>
            <person name="Cherkis K."/>
            <person name="Roach J."/>
            <person name="Grant S.R."/>
            <person name="Jones C.D."/>
            <person name="Dangl J.L."/>
        </authorList>
    </citation>
    <scope>NUCLEOTIDE SEQUENCE [LARGE SCALE GENOMIC DNA]</scope>
    <source>
        <strain evidence="2">race 4</strain>
    </source>
</reference>
<dbReference type="Proteomes" id="UP000005466">
    <property type="component" value="Unassembled WGS sequence"/>
</dbReference>
<accession>F3CGY8</accession>
<comment type="caution">
    <text evidence="1">The sequence shown here is derived from an EMBL/GenBank/DDBJ whole genome shotgun (WGS) entry which is preliminary data.</text>
</comment>
<dbReference type="AlphaFoldDB" id="F3CGY8"/>